<dbReference type="Proteomes" id="UP000593765">
    <property type="component" value="Chromosome"/>
</dbReference>
<accession>A0A7M2WS60</accession>
<evidence type="ECO:0000313" key="3">
    <source>
        <dbReference type="Proteomes" id="UP000593765"/>
    </source>
</evidence>
<reference evidence="2 3" key="1">
    <citation type="submission" date="2020-10" db="EMBL/GenBank/DDBJ databases">
        <title>Wide distribution of Phycisphaera-like planctomycetes from WD2101 soil group in peatlands and genome analysis of the first cultivated representative.</title>
        <authorList>
            <person name="Dedysh S.N."/>
            <person name="Beletsky A.V."/>
            <person name="Ivanova A."/>
            <person name="Kulichevskaya I.S."/>
            <person name="Suzina N.E."/>
            <person name="Philippov D.A."/>
            <person name="Rakitin A.L."/>
            <person name="Mardanov A.V."/>
            <person name="Ravin N.V."/>
        </authorList>
    </citation>
    <scope>NUCLEOTIDE SEQUENCE [LARGE SCALE GENOMIC DNA]</scope>
    <source>
        <strain evidence="2 3">M1803</strain>
    </source>
</reference>
<dbReference type="SUPFAM" id="SSF52343">
    <property type="entry name" value="Ferredoxin reductase-like, C-terminal NADP-linked domain"/>
    <property type="match status" value="1"/>
</dbReference>
<gene>
    <name evidence="2" type="ORF">IPV69_17290</name>
</gene>
<feature type="domain" description="FAD-binding FR-type" evidence="1">
    <location>
        <begin position="899"/>
        <end position="1007"/>
    </location>
</feature>
<dbReference type="Gene3D" id="3.50.50.60">
    <property type="entry name" value="FAD/NAD(P)-binding domain"/>
    <property type="match status" value="2"/>
</dbReference>
<dbReference type="PANTHER" id="PTHR43513:SF3">
    <property type="entry name" value="DIHYDROOROTATE DEHYDROGENASE B (NAD(+)), ELECTRON TRANSFER SUBUNIT-RELATED"/>
    <property type="match status" value="1"/>
</dbReference>
<dbReference type="InterPro" id="IPR039261">
    <property type="entry name" value="FNR_nucleotide-bd"/>
</dbReference>
<dbReference type="InterPro" id="IPR023753">
    <property type="entry name" value="FAD/NAD-binding_dom"/>
</dbReference>
<dbReference type="KEGG" id="hbs:IPV69_17290"/>
<evidence type="ECO:0000313" key="2">
    <source>
        <dbReference type="EMBL" id="QOV88012.1"/>
    </source>
</evidence>
<dbReference type="GO" id="GO:0016491">
    <property type="term" value="F:oxidoreductase activity"/>
    <property type="evidence" value="ECO:0007669"/>
    <property type="project" value="InterPro"/>
</dbReference>
<dbReference type="Pfam" id="PF07992">
    <property type="entry name" value="Pyr_redox_2"/>
    <property type="match status" value="1"/>
</dbReference>
<dbReference type="PANTHER" id="PTHR43513">
    <property type="entry name" value="DIHYDROOROTATE DEHYDROGENASE B (NAD(+)), ELECTRON TRANSFER SUBUNIT"/>
    <property type="match status" value="1"/>
</dbReference>
<sequence>MPPVSNTSHNANAYGLSRASPAACPYNSASFNAASFARRRVSTKADVETVIASNTLQASPARDLVLSDGFEFQDLYRRDGLARIDAAFLDRLASASPDLHARLLAARHDPVSIALKDHSGLIIELASHLDDFVADFFGIRAEVDALRARHAELAPRYDVKRQFIQRKAAATKPDAAAAIDGAAVTAELQSLLGGPIGEGLIADKLKQWLAAEADHAKELEVAARYAAWAVHTPAGRDRHEHGTLFRLPKKLDMMHLVPIAELTIHGAPQLKLGEGHHLRHREGFALTDHGTDLVGALDQVGYCIKCHHQSKDSCSHGLREKSGLFKQSTFGVPLAGCPLEEKISEMHEVKDGGFAIGSLAVVTIDNPMCAATGHRICNDCMKACIYQKQDPVDIPQVESRNLKDVLELPWGFEIYSLLTRWNPLNFSRPLPPPATGKKVLVVGLGPAGFTLSHHLMNDGHAVVAVDGLKIEPLPPGLSGVDAHGNRVAFRPVYDVTTELFEPLGDRTLAGFGGVAEYGITVRWNKNFLKVIRLLLERRSEFAMFGGIRFGGTMTVDTAFEMGFDHVALSTGAGRPTVIPMKNGLARGVRQASDFLMALQLTGAAKSDTVANLQLRMPVVVIGGGLTAIDTATESMAYYVVQVEKFLRRYETLSATYGEASVRHIWTAEEAEIGDEFLAHARAIRAERQAAEMEGRDPDLQRLLNNWGGVTVAYRRRLVDAPSYTLNHEEVTKAMEEGIRFAECLAPEEVILDKYGASSALRLVRQQIDPSTGKLAASAESVVLPARAILVAAGTQPNTVLAREDAHNVHLDGRYFQAIDEEGNPVRPEKISKPAKSQVLMSLRPDGKALSFFGDLHPSYAGNVVKAMASAKQGYPVVSRMLAKAPTTAPSPEQLFAKLNDELRAVVHEVIRLTPTIVEVVVRAPMAARAFEPGQFYRLQNYESLAARVEGTVLGMEGLALTGASVDREKGLLSTIVLEMGGSSDLCALLKPGEPVILMGPTGEPTETPSHETVLLAGGGLGNAVLFSIGQQLRAGGSRVIYFAGYKKLIDRYKVDEIERAADVITWCSDEAPGFTPGRTQDRAFVGNIVEAMVAYARGDLGEVPIPLSEAQRVIVIGSDGMMRGVQQARHTVLKPYLMHGHQAIGSINSPMQCMMKEICAQCLQMHRDPETGKEEVVFSCANQDQPLDKVRFDSLRERLTQNGTQEKLTKRWIDHCLRKLEVRQ</sequence>
<proteinExistence type="predicted"/>
<dbReference type="InterPro" id="IPR017927">
    <property type="entry name" value="FAD-bd_FR_type"/>
</dbReference>
<dbReference type="AlphaFoldDB" id="A0A7M2WS60"/>
<dbReference type="SUPFAM" id="SSF63380">
    <property type="entry name" value="Riboflavin synthase domain-like"/>
    <property type="match status" value="1"/>
</dbReference>
<dbReference type="PROSITE" id="PS51384">
    <property type="entry name" value="FAD_FR"/>
    <property type="match status" value="1"/>
</dbReference>
<dbReference type="InterPro" id="IPR036188">
    <property type="entry name" value="FAD/NAD-bd_sf"/>
</dbReference>
<dbReference type="InterPro" id="IPR017938">
    <property type="entry name" value="Riboflavin_synthase-like_b-brl"/>
</dbReference>
<dbReference type="GO" id="GO:0051536">
    <property type="term" value="F:iron-sulfur cluster binding"/>
    <property type="evidence" value="ECO:0007669"/>
    <property type="project" value="InterPro"/>
</dbReference>
<dbReference type="SUPFAM" id="SSF51971">
    <property type="entry name" value="Nucleotide-binding domain"/>
    <property type="match status" value="1"/>
</dbReference>
<evidence type="ECO:0000259" key="1">
    <source>
        <dbReference type="PROSITE" id="PS51384"/>
    </source>
</evidence>
<organism evidence="2 3">
    <name type="scientific">Humisphaera borealis</name>
    <dbReference type="NCBI Taxonomy" id="2807512"/>
    <lineage>
        <taxon>Bacteria</taxon>
        <taxon>Pseudomonadati</taxon>
        <taxon>Planctomycetota</taxon>
        <taxon>Phycisphaerae</taxon>
        <taxon>Tepidisphaerales</taxon>
        <taxon>Tepidisphaeraceae</taxon>
        <taxon>Humisphaera</taxon>
    </lineage>
</organism>
<dbReference type="Gene3D" id="2.40.30.10">
    <property type="entry name" value="Translation factors"/>
    <property type="match status" value="1"/>
</dbReference>
<keyword evidence="3" id="KW-1185">Reference proteome</keyword>
<protein>
    <submittedName>
        <fullName evidence="2">FAD-dependent oxidoreductase</fullName>
    </submittedName>
</protein>
<dbReference type="EMBL" id="CP063458">
    <property type="protein sequence ID" value="QOV88012.1"/>
    <property type="molecule type" value="Genomic_DNA"/>
</dbReference>
<dbReference type="CDD" id="cd06192">
    <property type="entry name" value="DHOD_e_trans_like"/>
    <property type="match status" value="1"/>
</dbReference>
<dbReference type="InterPro" id="IPR050353">
    <property type="entry name" value="PyrK_electron_transfer"/>
</dbReference>
<dbReference type="InterPro" id="IPR009051">
    <property type="entry name" value="Helical_ferredxn"/>
</dbReference>
<dbReference type="Gene3D" id="1.10.1060.10">
    <property type="entry name" value="Alpha-helical ferredoxin"/>
    <property type="match status" value="1"/>
</dbReference>
<name>A0A7M2WS60_9BACT</name>
<dbReference type="Gene3D" id="3.40.50.80">
    <property type="entry name" value="Nucleotide-binding domain of ferredoxin-NADP reductase (FNR) module"/>
    <property type="match status" value="1"/>
</dbReference>